<evidence type="ECO:0000313" key="2">
    <source>
        <dbReference type="EMBL" id="HIU63082.1"/>
    </source>
</evidence>
<accession>A0A9D1SKL8</accession>
<evidence type="ECO:0000313" key="3">
    <source>
        <dbReference type="Proteomes" id="UP000824145"/>
    </source>
</evidence>
<protein>
    <recommendedName>
        <fullName evidence="4">DUF4367 domain-containing protein</fullName>
    </recommendedName>
</protein>
<reference evidence="2" key="1">
    <citation type="submission" date="2020-10" db="EMBL/GenBank/DDBJ databases">
        <authorList>
            <person name="Gilroy R."/>
        </authorList>
    </citation>
    <scope>NUCLEOTIDE SEQUENCE</scope>
    <source>
        <strain evidence="2">9366</strain>
    </source>
</reference>
<reference evidence="2" key="2">
    <citation type="journal article" date="2021" name="PeerJ">
        <title>Extensive microbial diversity within the chicken gut microbiome revealed by metagenomics and culture.</title>
        <authorList>
            <person name="Gilroy R."/>
            <person name="Ravi A."/>
            <person name="Getino M."/>
            <person name="Pursley I."/>
            <person name="Horton D.L."/>
            <person name="Alikhan N.F."/>
            <person name="Baker D."/>
            <person name="Gharbi K."/>
            <person name="Hall N."/>
            <person name="Watson M."/>
            <person name="Adriaenssens E.M."/>
            <person name="Foster-Nyarko E."/>
            <person name="Jarju S."/>
            <person name="Secka A."/>
            <person name="Antonio M."/>
            <person name="Oren A."/>
            <person name="Chaudhuri R.R."/>
            <person name="La Ragione R."/>
            <person name="Hildebrand F."/>
            <person name="Pallen M.J."/>
        </authorList>
    </citation>
    <scope>NUCLEOTIDE SEQUENCE</scope>
    <source>
        <strain evidence="2">9366</strain>
    </source>
</reference>
<proteinExistence type="predicted"/>
<dbReference type="EMBL" id="DVNJ01000028">
    <property type="protein sequence ID" value="HIU63082.1"/>
    <property type="molecule type" value="Genomic_DNA"/>
</dbReference>
<name>A0A9D1SKL8_9FIRM</name>
<evidence type="ECO:0000256" key="1">
    <source>
        <dbReference type="SAM" id="Phobius"/>
    </source>
</evidence>
<sequence length="192" mass="20801">MTLTAKQKKGIIIGSCVFAAILVIGIILLVLFLSGTFGVSVGSLPVSYDRLGELDLLVPVPAEETLEEYLPGYDSVHVYPAYRGGKVATNLAIERGDCPCAGVFFSGVGVYVSIESLSENILFDALRHEIERAEKTDMTCSLGDIYYVETNTGSSVWYAEKDGVRYSVSVSDDSFTKEKVEKLFTNCLALSA</sequence>
<dbReference type="AlphaFoldDB" id="A0A9D1SKL8"/>
<keyword evidence="1" id="KW-0472">Membrane</keyword>
<evidence type="ECO:0008006" key="4">
    <source>
        <dbReference type="Google" id="ProtNLM"/>
    </source>
</evidence>
<organism evidence="2 3">
    <name type="scientific">Candidatus Caccalectryoclostridium excrementigallinarum</name>
    <dbReference type="NCBI Taxonomy" id="2840710"/>
    <lineage>
        <taxon>Bacteria</taxon>
        <taxon>Bacillati</taxon>
        <taxon>Bacillota</taxon>
        <taxon>Clostridia</taxon>
        <taxon>Christensenellales</taxon>
        <taxon>Christensenellaceae</taxon>
        <taxon>Christensenellaceae incertae sedis</taxon>
        <taxon>Candidatus Caccalectryoclostridium</taxon>
    </lineage>
</organism>
<dbReference type="Proteomes" id="UP000824145">
    <property type="component" value="Unassembled WGS sequence"/>
</dbReference>
<keyword evidence="1" id="KW-0812">Transmembrane</keyword>
<keyword evidence="1" id="KW-1133">Transmembrane helix</keyword>
<feature type="transmembrane region" description="Helical" evidence="1">
    <location>
        <begin position="12"/>
        <end position="33"/>
    </location>
</feature>
<gene>
    <name evidence="2" type="ORF">IAB07_04900</name>
</gene>
<comment type="caution">
    <text evidence="2">The sequence shown here is derived from an EMBL/GenBank/DDBJ whole genome shotgun (WGS) entry which is preliminary data.</text>
</comment>